<comment type="caution">
    <text evidence="2">The sequence shown here is derived from an EMBL/GenBank/DDBJ whole genome shotgun (WGS) entry which is preliminary data.</text>
</comment>
<feature type="region of interest" description="Disordered" evidence="1">
    <location>
        <begin position="35"/>
        <end position="56"/>
    </location>
</feature>
<accession>A0A656QEM7</accession>
<evidence type="ECO:0000256" key="1">
    <source>
        <dbReference type="SAM" id="MobiDB-lite"/>
    </source>
</evidence>
<evidence type="ECO:0000313" key="3">
    <source>
        <dbReference type="Proteomes" id="UP000027451"/>
    </source>
</evidence>
<sequence length="70" mass="8045">MEPRERGRKKDVKQFVSMKEVAAVAMLALARHVRADDAPPLTPQTQEARARRPNRRGRLRSAFAALNFRF</sequence>
<protein>
    <submittedName>
        <fullName evidence="2">Uncharacterized protein</fullName>
    </submittedName>
</protein>
<dbReference type="EMBL" id="JFHD01000026">
    <property type="protein sequence ID" value="KDR27361.1"/>
    <property type="molecule type" value="Genomic_DNA"/>
</dbReference>
<gene>
    <name evidence="2" type="ORF">BG60_18085</name>
</gene>
<name>A0A656QEM7_9BURK</name>
<dbReference type="Proteomes" id="UP000027451">
    <property type="component" value="Unassembled WGS sequence"/>
</dbReference>
<organism evidence="2 3">
    <name type="scientific">Caballeronia zhejiangensis</name>
    <dbReference type="NCBI Taxonomy" id="871203"/>
    <lineage>
        <taxon>Bacteria</taxon>
        <taxon>Pseudomonadati</taxon>
        <taxon>Pseudomonadota</taxon>
        <taxon>Betaproteobacteria</taxon>
        <taxon>Burkholderiales</taxon>
        <taxon>Burkholderiaceae</taxon>
        <taxon>Caballeronia</taxon>
    </lineage>
</organism>
<dbReference type="AlphaFoldDB" id="A0A656QEM7"/>
<reference evidence="2 3" key="1">
    <citation type="submission" date="2014-03" db="EMBL/GenBank/DDBJ databases">
        <title>Draft Genome Sequences of Four Burkholderia Strains.</title>
        <authorList>
            <person name="Liu X.Y."/>
            <person name="Li C.X."/>
            <person name="Xu J.H."/>
        </authorList>
    </citation>
    <scope>NUCLEOTIDE SEQUENCE [LARGE SCALE GENOMIC DNA]</scope>
    <source>
        <strain evidence="2 3">OP-1</strain>
    </source>
</reference>
<keyword evidence="3" id="KW-1185">Reference proteome</keyword>
<evidence type="ECO:0000313" key="2">
    <source>
        <dbReference type="EMBL" id="KDR27361.1"/>
    </source>
</evidence>
<proteinExistence type="predicted"/>